<organism evidence="2 3">
    <name type="scientific">Blattamonas nauphoetae</name>
    <dbReference type="NCBI Taxonomy" id="2049346"/>
    <lineage>
        <taxon>Eukaryota</taxon>
        <taxon>Metamonada</taxon>
        <taxon>Preaxostyla</taxon>
        <taxon>Oxymonadida</taxon>
        <taxon>Blattamonas</taxon>
    </lineage>
</organism>
<evidence type="ECO:0000313" key="3">
    <source>
        <dbReference type="Proteomes" id="UP001281761"/>
    </source>
</evidence>
<name>A0ABQ9XHW9_9EUKA</name>
<accession>A0ABQ9XHW9</accession>
<gene>
    <name evidence="2" type="ORF">BLNAU_14132</name>
</gene>
<evidence type="ECO:0000256" key="1">
    <source>
        <dbReference type="SAM" id="MobiDB-lite"/>
    </source>
</evidence>
<reference evidence="2 3" key="1">
    <citation type="journal article" date="2022" name="bioRxiv">
        <title>Genomics of Preaxostyla Flagellates Illuminates Evolutionary Transitions and the Path Towards Mitochondrial Loss.</title>
        <authorList>
            <person name="Novak L.V.F."/>
            <person name="Treitli S.C."/>
            <person name="Pyrih J."/>
            <person name="Halakuc P."/>
            <person name="Pipaliya S.V."/>
            <person name="Vacek V."/>
            <person name="Brzon O."/>
            <person name="Soukal P."/>
            <person name="Eme L."/>
            <person name="Dacks J.B."/>
            <person name="Karnkowska A."/>
            <person name="Elias M."/>
            <person name="Hampl V."/>
        </authorList>
    </citation>
    <scope>NUCLEOTIDE SEQUENCE [LARGE SCALE GENOMIC DNA]</scope>
    <source>
        <strain evidence="2">NAU3</strain>
        <tissue evidence="2">Gut</tissue>
    </source>
</reference>
<sequence>MTYNESNGKWEGSAVLYPSSDAELVYGTTYTVSSFRKGTDLTELLRDTQTAITIDAEPARLVSTSTVDGENGTTLTLTSLSLPTGSEYSILVIGTPTVRSGSNEEDSTTLKITPSSATSNTLPVSLYPVSELKYGYTYSVKEMKLTGGSSSVLIEKSTCVFSTPTEPTRLVEFTKGLYDDEMKRIGFVMTGRVLDEEATYKVVLSASATENHTIDMTYNESNGKWEGSAVLYPSSDAELVYGTTYTVSSFRKGTDLTELLRDTQTAITIDAEPARLVSTSTVDGENGTTLTLTSLSLPTGSEYSIAVVGTPTVPSGSNEEDSTTLKITPSSATSNTLPVSLYPVSELELTGGSSSVLIEKSTCVFSTPTEPTRLVEFTKGLYDDEMKRIGFVMTGRVLDEEATYKVVLSASATENHTIDMTYNESNGKWEGSAVLYPSSDAELVYGTTYTVSSFRKGTDLTELLRDTQTAITIDAEPARLVSTSTVDGENGTTLTLTSLSLPTGSEYSILVIGTPTVRSGSNEEDSTTLKITPSSATSNTLPVSLYPVSELKYGYTYSVKEMKLTGGSSSVLIEKSTCVFSTPTEPTRLVEFTKGLYDDEMKRIGFVMTGRVLDEEATYKVVLSASATENHTIDMTYNESNGKWEGSAVLYPSSDAELVYGTTYTVSSFRKGTDLTELLRDTQTAITIDAEPARLVSTSTVDGENGTTLTLSSRVLSAGSQYLVKVVGTPTVPSGSNEEDSTTLKITPSSATSNTLPVSLYPVSELKYGYTYSVKEMKLTGGSSSVLIEKSTCVFSTPTEPTRLVEFTKGLYDDEMKRIGFVMTGRVLDEEATYKVVLSASATENHTIDMTYNESNGKWEGSAVLYPSSDAELVYGTTYTVSSFRKGTDLTELLRDTQTAITIDAEPARLVSTSTVDGENGTTLTLTSLSLPTGSEYSIAVVGTPTVPSGSNEEDSTTLKITPSSATSNTLPVSLYPVSELKYGYTYSVKEMKLTGGSSSVLIEKSTCVFSTPTEPTRLVEFTKGLYDDEMKRIGFVMTGRVLDEEATYKVVLSASATENHTIDMTYNESNGKWEGSAVLYPSSDAELVYGTTYTVSSFRKGTDLTELLRDTQTAITIDAEPARLVSTSTVDGENGTTLTLSSRVLSAGSQYLVKVVGTPTLSSGSNSEHTTTLTVTATTEIETKHTVSFYPFPGDLLYGYTYSVKEMKRANDSSPVLIEKSTNAFSTPTEPERLVSVSRTSFVSDSLQSTLSLSFASRTLLPNTQFTITFQSTAVPSIPSHTKTLTVTTENDGTIASFDRD</sequence>
<dbReference type="Proteomes" id="UP001281761">
    <property type="component" value="Unassembled WGS sequence"/>
</dbReference>
<feature type="region of interest" description="Disordered" evidence="1">
    <location>
        <begin position="310"/>
        <end position="330"/>
    </location>
</feature>
<proteinExistence type="predicted"/>
<keyword evidence="3" id="KW-1185">Reference proteome</keyword>
<evidence type="ECO:0000313" key="2">
    <source>
        <dbReference type="EMBL" id="KAK2950942.1"/>
    </source>
</evidence>
<dbReference type="EMBL" id="JARBJD010000127">
    <property type="protein sequence ID" value="KAK2950942.1"/>
    <property type="molecule type" value="Genomic_DNA"/>
</dbReference>
<comment type="caution">
    <text evidence="2">The sequence shown here is derived from an EMBL/GenBank/DDBJ whole genome shotgun (WGS) entry which is preliminary data.</text>
</comment>
<protein>
    <submittedName>
        <fullName evidence="2">Uncharacterized protein</fullName>
    </submittedName>
</protein>